<evidence type="ECO:0000256" key="3">
    <source>
        <dbReference type="ARBA" id="ARBA00022771"/>
    </source>
</evidence>
<reference evidence="7 8" key="1">
    <citation type="submission" date="2024-02" db="EMBL/GenBank/DDBJ databases">
        <title>High-quality chromosome-scale genome assembly of Pensacola bahiagrass (Paspalum notatum Flugge var. saurae).</title>
        <authorList>
            <person name="Vega J.M."/>
            <person name="Podio M."/>
            <person name="Orjuela J."/>
            <person name="Siena L.A."/>
            <person name="Pessino S.C."/>
            <person name="Combes M.C."/>
            <person name="Mariac C."/>
            <person name="Albertini E."/>
            <person name="Pupilli F."/>
            <person name="Ortiz J.P.A."/>
            <person name="Leblanc O."/>
        </authorList>
    </citation>
    <scope>NUCLEOTIDE SEQUENCE [LARGE SCALE GENOMIC DNA]</scope>
    <source>
        <strain evidence="7">R1</strain>
        <tissue evidence="7">Leaf</tissue>
    </source>
</reference>
<keyword evidence="3" id="KW-0863">Zinc-finger</keyword>
<evidence type="ECO:0000313" key="7">
    <source>
        <dbReference type="EMBL" id="WVZ62820.1"/>
    </source>
</evidence>
<dbReference type="GO" id="GO:0005634">
    <property type="term" value="C:nucleus"/>
    <property type="evidence" value="ECO:0007669"/>
    <property type="project" value="UniProtKB-SubCell"/>
</dbReference>
<feature type="domain" description="HAT C-terminal dimerisation" evidence="6">
    <location>
        <begin position="306"/>
        <end position="361"/>
    </location>
</feature>
<organism evidence="7 8">
    <name type="scientific">Paspalum notatum var. saurae</name>
    <dbReference type="NCBI Taxonomy" id="547442"/>
    <lineage>
        <taxon>Eukaryota</taxon>
        <taxon>Viridiplantae</taxon>
        <taxon>Streptophyta</taxon>
        <taxon>Embryophyta</taxon>
        <taxon>Tracheophyta</taxon>
        <taxon>Spermatophyta</taxon>
        <taxon>Magnoliopsida</taxon>
        <taxon>Liliopsida</taxon>
        <taxon>Poales</taxon>
        <taxon>Poaceae</taxon>
        <taxon>PACMAD clade</taxon>
        <taxon>Panicoideae</taxon>
        <taxon>Andropogonodae</taxon>
        <taxon>Paspaleae</taxon>
        <taxon>Paspalinae</taxon>
        <taxon>Paspalum</taxon>
    </lineage>
</organism>
<evidence type="ECO:0000256" key="2">
    <source>
        <dbReference type="ARBA" id="ARBA00022723"/>
    </source>
</evidence>
<dbReference type="InterPro" id="IPR008906">
    <property type="entry name" value="HATC_C_dom"/>
</dbReference>
<evidence type="ECO:0000256" key="5">
    <source>
        <dbReference type="ARBA" id="ARBA00023242"/>
    </source>
</evidence>
<dbReference type="InterPro" id="IPR052035">
    <property type="entry name" value="ZnF_BED_domain_contain"/>
</dbReference>
<gene>
    <name evidence="7" type="ORF">U9M48_012520</name>
</gene>
<dbReference type="EMBL" id="CP144747">
    <property type="protein sequence ID" value="WVZ62820.1"/>
    <property type="molecule type" value="Genomic_DNA"/>
</dbReference>
<name>A0AAQ3SXP9_PASNO</name>
<dbReference type="Proteomes" id="UP001341281">
    <property type="component" value="Chromosome 03"/>
</dbReference>
<protein>
    <recommendedName>
        <fullName evidence="6">HAT C-terminal dimerisation domain-containing protein</fullName>
    </recommendedName>
</protein>
<accession>A0AAQ3SXP9</accession>
<keyword evidence="2" id="KW-0479">Metal-binding</keyword>
<keyword evidence="8" id="KW-1185">Reference proteome</keyword>
<dbReference type="PANTHER" id="PTHR46481:SF10">
    <property type="entry name" value="ZINC FINGER BED DOMAIN-CONTAINING PROTEIN 39"/>
    <property type="match status" value="1"/>
</dbReference>
<proteinExistence type="predicted"/>
<dbReference type="Pfam" id="PF05699">
    <property type="entry name" value="Dimer_Tnp_hAT"/>
    <property type="match status" value="1"/>
</dbReference>
<evidence type="ECO:0000313" key="8">
    <source>
        <dbReference type="Proteomes" id="UP001341281"/>
    </source>
</evidence>
<dbReference type="AlphaFoldDB" id="A0AAQ3SXP9"/>
<keyword evidence="4" id="KW-0862">Zinc</keyword>
<evidence type="ECO:0000256" key="1">
    <source>
        <dbReference type="ARBA" id="ARBA00004123"/>
    </source>
</evidence>
<evidence type="ECO:0000259" key="6">
    <source>
        <dbReference type="Pfam" id="PF05699"/>
    </source>
</evidence>
<dbReference type="InterPro" id="IPR012337">
    <property type="entry name" value="RNaseH-like_sf"/>
</dbReference>
<dbReference type="GO" id="GO:0046983">
    <property type="term" value="F:protein dimerization activity"/>
    <property type="evidence" value="ECO:0007669"/>
    <property type="project" value="InterPro"/>
</dbReference>
<sequence>MDESHTGDAIANQIFEVIRDFQIADKILSITLDNASANTTAIKILTPQLQSYIKGYIVHHRCVCHIINLVVQDGITVANKFLNNICAAIRFITCTPQMILKFAEYCRAHDKRPRKFRLDMKIRWNSTYHMLKSSEGCEELIIISVNANAKDLGLVLTDADWFIARQFREFLIPFYAATNVLSGVYYPTTRLVIDYIWLMAESFSKYRSDSLLKTVVDPIELKFLKYFEQISHKNCFEYGENEIDSHVPEPNVDISDTSITAHLWNRAKGKDPAASSSSQRWNPNAELNHYLSTNFAGSDRALRGEKYSFPVLARFARDILVIPVSTVSSEATFSTVGRIIEERRSSLAPEMVEAITCLKDWKRAEERKQHQLEDLKIEFAAVDCWLM</sequence>
<dbReference type="GO" id="GO:0008270">
    <property type="term" value="F:zinc ion binding"/>
    <property type="evidence" value="ECO:0007669"/>
    <property type="project" value="UniProtKB-KW"/>
</dbReference>
<dbReference type="PANTHER" id="PTHR46481">
    <property type="entry name" value="ZINC FINGER BED DOMAIN-CONTAINING PROTEIN 4"/>
    <property type="match status" value="1"/>
</dbReference>
<dbReference type="SUPFAM" id="SSF53098">
    <property type="entry name" value="Ribonuclease H-like"/>
    <property type="match status" value="1"/>
</dbReference>
<comment type="subcellular location">
    <subcellularLocation>
        <location evidence="1">Nucleus</location>
    </subcellularLocation>
</comment>
<keyword evidence="5" id="KW-0539">Nucleus</keyword>
<evidence type="ECO:0000256" key="4">
    <source>
        <dbReference type="ARBA" id="ARBA00022833"/>
    </source>
</evidence>